<dbReference type="SUPFAM" id="SSF47095">
    <property type="entry name" value="HMG-box"/>
    <property type="match status" value="1"/>
</dbReference>
<evidence type="ECO:0000313" key="6">
    <source>
        <dbReference type="Proteomes" id="UP000682892"/>
    </source>
</evidence>
<dbReference type="HOGENOM" id="CLU_088350_0_0_1"/>
<dbReference type="Gene3D" id="1.10.30.10">
    <property type="entry name" value="High mobility group box domain"/>
    <property type="match status" value="1"/>
</dbReference>
<sequence>MHHQQQQQQQQQNQSSHQNQSQNSAAGSPLPGLPGQHSSTGGSMLAPQSPSMLGSGSNGMMSSPLMQSHSPLLSSNPSLLNSQSPLLSNSPLMSQYAPYQDVIPTILPQDDPGGWGGYALAPGPYQSEFCASNYGVLHQRQQYGGPGKMGPHGALKSAKEARIRRPMNAFMVWAKVERKKLADENPDLHNADLSKMLGKSQ</sequence>
<dbReference type="OMA" id="HQRQAYG"/>
<dbReference type="PANTHER" id="PTHR10270">
    <property type="entry name" value="SOX TRANSCRIPTION FACTOR"/>
    <property type="match status" value="1"/>
</dbReference>
<evidence type="ECO:0000256" key="2">
    <source>
        <dbReference type="PROSITE-ProRule" id="PRU00267"/>
    </source>
</evidence>
<reference evidence="5" key="1">
    <citation type="submission" date="2005-10" db="EMBL/GenBank/DDBJ databases">
        <authorList>
            <person name="Loftus B.J."/>
            <person name="Nene V.M."/>
            <person name="Hannick L.I."/>
            <person name="Bidwell S."/>
            <person name="Haas B."/>
            <person name="Amedeo P."/>
            <person name="Orvis J."/>
            <person name="Wortman J.R."/>
            <person name="White O.R."/>
            <person name="Salzberg S."/>
            <person name="Shumway M."/>
            <person name="Koo H."/>
            <person name="Zhao Y."/>
            <person name="Holmes M."/>
            <person name="Miller J."/>
            <person name="Schatz M."/>
            <person name="Pop M."/>
            <person name="Pai G."/>
            <person name="Utterback T."/>
            <person name="Rogers Y.-H."/>
            <person name="Kravitz S."/>
            <person name="Fraser C.M."/>
        </authorList>
    </citation>
    <scope>NUCLEOTIDE SEQUENCE</scope>
    <source>
        <strain evidence="5">Liverpool</strain>
    </source>
</reference>
<dbReference type="EMBL" id="CH477201">
    <property type="protein sequence ID" value="EAT48154.1"/>
    <property type="molecule type" value="Genomic_DNA"/>
</dbReference>
<evidence type="ECO:0000256" key="3">
    <source>
        <dbReference type="SAM" id="MobiDB-lite"/>
    </source>
</evidence>
<feature type="compositionally biased region" description="Low complexity" evidence="3">
    <location>
        <begin position="1"/>
        <end position="24"/>
    </location>
</feature>
<feature type="compositionally biased region" description="Polar residues" evidence="3">
    <location>
        <begin position="36"/>
        <end position="48"/>
    </location>
</feature>
<dbReference type="InterPro" id="IPR009071">
    <property type="entry name" value="HMG_box_dom"/>
</dbReference>
<dbReference type="eggNOG" id="KOG0527">
    <property type="taxonomic scope" value="Eukaryota"/>
</dbReference>
<dbReference type="PhylomeDB" id="Q17NA0"/>
<dbReference type="STRING" id="7159.Q17NA0"/>
<dbReference type="PaxDb" id="7159-AAEL000792-PA"/>
<evidence type="ECO:0000313" key="5">
    <source>
        <dbReference type="EMBL" id="EAT48154.1"/>
    </source>
</evidence>
<feature type="compositionally biased region" description="Low complexity" evidence="3">
    <location>
        <begin position="49"/>
        <end position="77"/>
    </location>
</feature>
<feature type="region of interest" description="Disordered" evidence="3">
    <location>
        <begin position="1"/>
        <end position="77"/>
    </location>
</feature>
<feature type="DNA-binding region" description="HMG box" evidence="2">
    <location>
        <begin position="163"/>
        <end position="201"/>
    </location>
</feature>
<reference evidence="5" key="3">
    <citation type="submission" date="2012-09" db="EMBL/GenBank/DDBJ databases">
        <authorList>
            <consortium name="VectorBase"/>
        </authorList>
    </citation>
    <scope>NUCLEOTIDE SEQUENCE</scope>
    <source>
        <strain evidence="5">Liverpool</strain>
    </source>
</reference>
<dbReference type="GO" id="GO:0030154">
    <property type="term" value="P:cell differentiation"/>
    <property type="evidence" value="ECO:0007669"/>
    <property type="project" value="TreeGrafter"/>
</dbReference>
<feature type="domain" description="HMG box" evidence="4">
    <location>
        <begin position="163"/>
        <end position="201"/>
    </location>
</feature>
<dbReference type="InterPro" id="IPR050140">
    <property type="entry name" value="SRY-related_HMG-box_TF-like"/>
</dbReference>
<dbReference type="GO" id="GO:0000978">
    <property type="term" value="F:RNA polymerase II cis-regulatory region sequence-specific DNA binding"/>
    <property type="evidence" value="ECO:0007669"/>
    <property type="project" value="TreeGrafter"/>
</dbReference>
<keyword evidence="1 2" id="KW-0238">DNA-binding</keyword>
<proteinExistence type="predicted"/>
<accession>Q17NA0</accession>
<dbReference type="Proteomes" id="UP000682892">
    <property type="component" value="Unassembled WGS sequence"/>
</dbReference>
<protein>
    <submittedName>
        <fullName evidence="5">AAEL000792-PA</fullName>
    </submittedName>
</protein>
<dbReference type="InterPro" id="IPR036910">
    <property type="entry name" value="HMG_box_dom_sf"/>
</dbReference>
<dbReference type="GO" id="GO:0005634">
    <property type="term" value="C:nucleus"/>
    <property type="evidence" value="ECO:0007669"/>
    <property type="project" value="UniProtKB-UniRule"/>
</dbReference>
<organism evidence="5 6">
    <name type="scientific">Aedes aegypti</name>
    <name type="common">Yellowfever mosquito</name>
    <name type="synonym">Culex aegypti</name>
    <dbReference type="NCBI Taxonomy" id="7159"/>
    <lineage>
        <taxon>Eukaryota</taxon>
        <taxon>Metazoa</taxon>
        <taxon>Ecdysozoa</taxon>
        <taxon>Arthropoda</taxon>
        <taxon>Hexapoda</taxon>
        <taxon>Insecta</taxon>
        <taxon>Pterygota</taxon>
        <taxon>Neoptera</taxon>
        <taxon>Endopterygota</taxon>
        <taxon>Diptera</taxon>
        <taxon>Nematocera</taxon>
        <taxon>Culicoidea</taxon>
        <taxon>Culicidae</taxon>
        <taxon>Culicinae</taxon>
        <taxon>Aedini</taxon>
        <taxon>Aedes</taxon>
        <taxon>Stegomyia</taxon>
    </lineage>
</organism>
<name>Q17NA0_AEDAE</name>
<keyword evidence="2" id="KW-0539">Nucleus</keyword>
<dbReference type="Pfam" id="PF00505">
    <property type="entry name" value="HMG_box"/>
    <property type="match status" value="1"/>
</dbReference>
<dbReference type="AlphaFoldDB" id="Q17NA0"/>
<reference evidence="5" key="2">
    <citation type="journal article" date="2007" name="Science">
        <title>Genome sequence of Aedes aegypti, a major arbovirus vector.</title>
        <authorList>
            <person name="Nene V."/>
            <person name="Wortman J.R."/>
            <person name="Lawson D."/>
            <person name="Haas B."/>
            <person name="Kodira C."/>
            <person name="Tu Z.J."/>
            <person name="Loftus B."/>
            <person name="Xi Z."/>
            <person name="Megy K."/>
            <person name="Grabherr M."/>
            <person name="Ren Q."/>
            <person name="Zdobnov E.M."/>
            <person name="Lobo N.F."/>
            <person name="Campbell K.S."/>
            <person name="Brown S.E."/>
            <person name="Bonaldo M.F."/>
            <person name="Zhu J."/>
            <person name="Sinkins S.P."/>
            <person name="Hogenkamp D.G."/>
            <person name="Amedeo P."/>
            <person name="Arensburger P."/>
            <person name="Atkinson P.W."/>
            <person name="Bidwell S."/>
            <person name="Biedler J."/>
            <person name="Birney E."/>
            <person name="Bruggner R.V."/>
            <person name="Costas J."/>
            <person name="Coy M.R."/>
            <person name="Crabtree J."/>
            <person name="Crawford M."/>
            <person name="Debruyn B."/>
            <person name="Decaprio D."/>
            <person name="Eiglmeier K."/>
            <person name="Eisenstadt E."/>
            <person name="El-Dorry H."/>
            <person name="Gelbart W.M."/>
            <person name="Gomes S.L."/>
            <person name="Hammond M."/>
            <person name="Hannick L.I."/>
            <person name="Hogan J.R."/>
            <person name="Holmes M.H."/>
            <person name="Jaffe D."/>
            <person name="Johnston J.S."/>
            <person name="Kennedy R.C."/>
            <person name="Koo H."/>
            <person name="Kravitz S."/>
            <person name="Kriventseva E.V."/>
            <person name="Kulp D."/>
            <person name="Labutti K."/>
            <person name="Lee E."/>
            <person name="Li S."/>
            <person name="Lovin D.D."/>
            <person name="Mao C."/>
            <person name="Mauceli E."/>
            <person name="Menck C.F."/>
            <person name="Miller J.R."/>
            <person name="Montgomery P."/>
            <person name="Mori A."/>
            <person name="Nascimento A.L."/>
            <person name="Naveira H.F."/>
            <person name="Nusbaum C."/>
            <person name="O'leary S."/>
            <person name="Orvis J."/>
            <person name="Pertea M."/>
            <person name="Quesneville H."/>
            <person name="Reidenbach K.R."/>
            <person name="Rogers Y.H."/>
            <person name="Roth C.W."/>
            <person name="Schneider J.R."/>
            <person name="Schatz M."/>
            <person name="Shumway M."/>
            <person name="Stanke M."/>
            <person name="Stinson E.O."/>
            <person name="Tubio J.M."/>
            <person name="Vanzee J.P."/>
            <person name="Verjovski-Almeida S."/>
            <person name="Werner D."/>
            <person name="White O."/>
            <person name="Wyder S."/>
            <person name="Zeng Q."/>
            <person name="Zhao Q."/>
            <person name="Zhao Y."/>
            <person name="Hill C.A."/>
            <person name="Raikhel A.S."/>
            <person name="Soares M.B."/>
            <person name="Knudson D.L."/>
            <person name="Lee N.H."/>
            <person name="Galagan J."/>
            <person name="Salzberg S.L."/>
            <person name="Paulsen I.T."/>
            <person name="Dimopoulos G."/>
            <person name="Collins F.H."/>
            <person name="Birren B."/>
            <person name="Fraser-Liggett C.M."/>
            <person name="Severson D.W."/>
        </authorList>
    </citation>
    <scope>NUCLEOTIDE SEQUENCE [LARGE SCALE GENOMIC DNA]</scope>
    <source>
        <strain evidence="5">Liverpool</strain>
    </source>
</reference>
<gene>
    <name evidence="5" type="ORF">AaeL_AAEL000792</name>
</gene>
<dbReference type="PANTHER" id="PTHR10270:SF317">
    <property type="entry name" value="TRANSCRIPTION FACTOR SOX-15-RELATED"/>
    <property type="match status" value="1"/>
</dbReference>
<evidence type="ECO:0000259" key="4">
    <source>
        <dbReference type="PROSITE" id="PS50118"/>
    </source>
</evidence>
<dbReference type="PROSITE" id="PS50118">
    <property type="entry name" value="HMG_BOX_2"/>
    <property type="match status" value="1"/>
</dbReference>
<evidence type="ECO:0000256" key="1">
    <source>
        <dbReference type="ARBA" id="ARBA00023125"/>
    </source>
</evidence>
<dbReference type="GO" id="GO:0001228">
    <property type="term" value="F:DNA-binding transcription activator activity, RNA polymerase II-specific"/>
    <property type="evidence" value="ECO:0007669"/>
    <property type="project" value="TreeGrafter"/>
</dbReference>
<dbReference type="VEuPathDB" id="VectorBase:AAEL019835"/>